<gene>
    <name evidence="1" type="ORF">ACU52_00845</name>
</gene>
<sequence>MAVSLTSCLGTDDDGGIDPETYKTWLQQMSGNYYGGSTWQTQNKIYFFNDTITDKNNENKVDSITGITASFYKGDSTLVINGIPGRILAKEIKENDALKQAIENANMQSLKAKFILSNVSGNVAYYLTYPYDITYPALQYNGETHKVTLKFYGPSFGGYQYSQASELHMIDLYLMGVYVDDKLTYTICDSPNNEEQMRKAILQAIVTR</sequence>
<organism evidence="1 2">
    <name type="scientific">Xylanibacter rarus</name>
    <dbReference type="NCBI Taxonomy" id="1676614"/>
    <lineage>
        <taxon>Bacteria</taxon>
        <taxon>Pseudomonadati</taxon>
        <taxon>Bacteroidota</taxon>
        <taxon>Bacteroidia</taxon>
        <taxon>Bacteroidales</taxon>
        <taxon>Prevotellaceae</taxon>
        <taxon>Xylanibacter</taxon>
    </lineage>
</organism>
<dbReference type="Proteomes" id="UP000036951">
    <property type="component" value="Unassembled WGS sequence"/>
</dbReference>
<keyword evidence="2" id="KW-1185">Reference proteome</keyword>
<dbReference type="AlphaFoldDB" id="A0A8E1R3P1"/>
<comment type="caution">
    <text evidence="1">The sequence shown here is derived from an EMBL/GenBank/DDBJ whole genome shotgun (WGS) entry which is preliminary data.</text>
</comment>
<name>A0A8E1R3P1_9BACT</name>
<dbReference type="InterPro" id="IPR032293">
    <property type="entry name" value="DUF4840"/>
</dbReference>
<dbReference type="EMBL" id="LFQU01000001">
    <property type="protein sequence ID" value="KOO69732.1"/>
    <property type="molecule type" value="Genomic_DNA"/>
</dbReference>
<accession>A0A8E1R3P1</accession>
<dbReference type="Pfam" id="PF16128">
    <property type="entry name" value="DUF4840"/>
    <property type="match status" value="1"/>
</dbReference>
<protein>
    <recommendedName>
        <fullName evidence="3">DUF4840 domain-containing protein</fullName>
    </recommendedName>
</protein>
<evidence type="ECO:0000313" key="1">
    <source>
        <dbReference type="EMBL" id="KOO69732.1"/>
    </source>
</evidence>
<proteinExistence type="predicted"/>
<evidence type="ECO:0008006" key="3">
    <source>
        <dbReference type="Google" id="ProtNLM"/>
    </source>
</evidence>
<evidence type="ECO:0000313" key="2">
    <source>
        <dbReference type="Proteomes" id="UP000036951"/>
    </source>
</evidence>
<reference evidence="1 2" key="1">
    <citation type="submission" date="2015-06" db="EMBL/GenBank/DDBJ databases">
        <title>Prevotella sp. 109, sp. nov., a novel member of the family Prevotellaceae isolated from human faeces.</title>
        <authorList>
            <person name="Shkoporov A.N."/>
            <person name="Chaplin A.V."/>
            <person name="Kafarskaia L.I."/>
            <person name="Efimov B.A."/>
        </authorList>
    </citation>
    <scope>NUCLEOTIDE SEQUENCE [LARGE SCALE GENOMIC DNA]</scope>
    <source>
        <strain evidence="1 2">109</strain>
    </source>
</reference>